<dbReference type="PANTHER" id="PTHR36724:SF1">
    <property type="entry name" value="COMPLEX 1 LYR-LIKE PROTEIN"/>
    <property type="match status" value="1"/>
</dbReference>
<dbReference type="EMBL" id="CM007390">
    <property type="protein sequence ID" value="ONK55881.1"/>
    <property type="molecule type" value="Genomic_DNA"/>
</dbReference>
<name>A0A5P1DZW5_ASPOF</name>
<dbReference type="Proteomes" id="UP000243459">
    <property type="component" value="Chromosome 10"/>
</dbReference>
<dbReference type="Gramene" id="ONK55881">
    <property type="protein sequence ID" value="ONK55881"/>
    <property type="gene ID" value="A4U43_C10F1920"/>
</dbReference>
<evidence type="ECO:0000259" key="1">
    <source>
        <dbReference type="Pfam" id="PF23655"/>
    </source>
</evidence>
<dbReference type="AlphaFoldDB" id="A0A5P1DZW5"/>
<reference evidence="3" key="1">
    <citation type="journal article" date="2017" name="Nat. Commun.">
        <title>The asparagus genome sheds light on the origin and evolution of a young Y chromosome.</title>
        <authorList>
            <person name="Harkess A."/>
            <person name="Zhou J."/>
            <person name="Xu C."/>
            <person name="Bowers J.E."/>
            <person name="Van der Hulst R."/>
            <person name="Ayyampalayam S."/>
            <person name="Mercati F."/>
            <person name="Riccardi P."/>
            <person name="McKain M.R."/>
            <person name="Kakrana A."/>
            <person name="Tang H."/>
            <person name="Ray J."/>
            <person name="Groenendijk J."/>
            <person name="Arikit S."/>
            <person name="Mathioni S.M."/>
            <person name="Nakano M."/>
            <person name="Shan H."/>
            <person name="Telgmann-Rauber A."/>
            <person name="Kanno A."/>
            <person name="Yue Z."/>
            <person name="Chen H."/>
            <person name="Li W."/>
            <person name="Chen Y."/>
            <person name="Xu X."/>
            <person name="Zhang Y."/>
            <person name="Luo S."/>
            <person name="Chen H."/>
            <person name="Gao J."/>
            <person name="Mao Z."/>
            <person name="Pires J.C."/>
            <person name="Luo M."/>
            <person name="Kudrna D."/>
            <person name="Wing R.A."/>
            <person name="Meyers B.C."/>
            <person name="Yi K."/>
            <person name="Kong H."/>
            <person name="Lavrijsen P."/>
            <person name="Sunseri F."/>
            <person name="Falavigna A."/>
            <person name="Ye Y."/>
            <person name="Leebens-Mack J.H."/>
            <person name="Chen G."/>
        </authorList>
    </citation>
    <scope>NUCLEOTIDE SEQUENCE [LARGE SCALE GENOMIC DNA]</scope>
    <source>
        <strain evidence="3">cv. DH0086</strain>
    </source>
</reference>
<accession>A0A5P1DZW5</accession>
<keyword evidence="3" id="KW-1185">Reference proteome</keyword>
<organism evidence="2 3">
    <name type="scientific">Asparagus officinalis</name>
    <name type="common">Garden asparagus</name>
    <dbReference type="NCBI Taxonomy" id="4686"/>
    <lineage>
        <taxon>Eukaryota</taxon>
        <taxon>Viridiplantae</taxon>
        <taxon>Streptophyta</taxon>
        <taxon>Embryophyta</taxon>
        <taxon>Tracheophyta</taxon>
        <taxon>Spermatophyta</taxon>
        <taxon>Magnoliopsida</taxon>
        <taxon>Liliopsida</taxon>
        <taxon>Asparagales</taxon>
        <taxon>Asparagaceae</taxon>
        <taxon>Asparagoideae</taxon>
        <taxon>Asparagus</taxon>
    </lineage>
</organism>
<gene>
    <name evidence="2" type="ORF">A4U43_C10F1920</name>
</gene>
<proteinExistence type="predicted"/>
<dbReference type="InterPro" id="IPR056185">
    <property type="entry name" value="LYRM_2_plant"/>
</dbReference>
<dbReference type="Pfam" id="PF23655">
    <property type="entry name" value="LYRM_2"/>
    <property type="match status" value="1"/>
</dbReference>
<evidence type="ECO:0000313" key="3">
    <source>
        <dbReference type="Proteomes" id="UP000243459"/>
    </source>
</evidence>
<feature type="domain" description="LYR motif containing" evidence="1">
    <location>
        <begin position="45"/>
        <end position="83"/>
    </location>
</feature>
<dbReference type="PANTHER" id="PTHR36724">
    <property type="entry name" value="COMPLEX 1 LYR-LIKE PROTEIN"/>
    <property type="match status" value="1"/>
</dbReference>
<protein>
    <recommendedName>
        <fullName evidence="1">LYR motif containing domain-containing protein</fullName>
    </recommendedName>
</protein>
<sequence length="88" mass="9506">MGSALEDVEAAGCGDEGRCAVCWEEFEPPPPPPPRERRVARLVRCAARVSQGAEARAFGAEERSLHNIADLVDAAEHSLSILKRGRLP</sequence>
<evidence type="ECO:0000313" key="2">
    <source>
        <dbReference type="EMBL" id="ONK55881.1"/>
    </source>
</evidence>